<dbReference type="SUPFAM" id="SSF56601">
    <property type="entry name" value="beta-lactamase/transpeptidase-like"/>
    <property type="match status" value="1"/>
</dbReference>
<dbReference type="InterPro" id="IPR012338">
    <property type="entry name" value="Beta-lactam/transpept-like"/>
</dbReference>
<keyword evidence="2" id="KW-1185">Reference proteome</keyword>
<name>A0A7M2T9I9_STRCW</name>
<dbReference type="RefSeq" id="WP_189697658.1">
    <property type="nucleotide sequence ID" value="NZ_BMTA01000005.1"/>
</dbReference>
<proteinExistence type="predicted"/>
<sequence length="60" mass="6245">MAEAFAAADVEGAVHAVDLASGAVVGLRPDEPMMPASVFQVPVPVDLFASHARRRRAEGT</sequence>
<protein>
    <submittedName>
        <fullName evidence="1">Uncharacterized protein</fullName>
    </submittedName>
</protein>
<evidence type="ECO:0000313" key="2">
    <source>
        <dbReference type="Proteomes" id="UP000594008"/>
    </source>
</evidence>
<dbReference type="Proteomes" id="UP000594008">
    <property type="component" value="Chromosome"/>
</dbReference>
<dbReference type="AlphaFoldDB" id="A0A7M2T9I9"/>
<organism evidence="1 2">
    <name type="scientific">Streptomyces chromofuscus</name>
    <dbReference type="NCBI Taxonomy" id="42881"/>
    <lineage>
        <taxon>Bacteria</taxon>
        <taxon>Bacillati</taxon>
        <taxon>Actinomycetota</taxon>
        <taxon>Actinomycetes</taxon>
        <taxon>Kitasatosporales</taxon>
        <taxon>Streptomycetaceae</taxon>
        <taxon>Streptomyces</taxon>
    </lineage>
</organism>
<reference evidence="1 2" key="1">
    <citation type="submission" date="2020-10" db="EMBL/GenBank/DDBJ databases">
        <title>Streptomyces chromofuscus complate genome analysis.</title>
        <authorList>
            <person name="Anwar N."/>
        </authorList>
    </citation>
    <scope>NUCLEOTIDE SEQUENCE [LARGE SCALE GENOMIC DNA]</scope>
    <source>
        <strain evidence="1 2">DSM 40273</strain>
    </source>
</reference>
<dbReference type="Gene3D" id="3.40.710.10">
    <property type="entry name" value="DD-peptidase/beta-lactamase superfamily"/>
    <property type="match status" value="1"/>
</dbReference>
<evidence type="ECO:0000313" key="1">
    <source>
        <dbReference type="EMBL" id="QOV44605.1"/>
    </source>
</evidence>
<dbReference type="KEGG" id="schf:IPT68_00720"/>
<accession>A0A7M2T9I9</accession>
<dbReference type="EMBL" id="CP063374">
    <property type="protein sequence ID" value="QOV44605.1"/>
    <property type="molecule type" value="Genomic_DNA"/>
</dbReference>
<gene>
    <name evidence="1" type="ORF">IPT68_00720</name>
</gene>